<gene>
    <name evidence="6" type="ORF">LOTGIDRAFT_138404</name>
</gene>
<dbReference type="SMART" id="SM00408">
    <property type="entry name" value="IGc2"/>
    <property type="match status" value="3"/>
</dbReference>
<feature type="domain" description="Ig-like" evidence="5">
    <location>
        <begin position="200"/>
        <end position="295"/>
    </location>
</feature>
<organism evidence="6 7">
    <name type="scientific">Lottia gigantea</name>
    <name type="common">Giant owl limpet</name>
    <dbReference type="NCBI Taxonomy" id="225164"/>
    <lineage>
        <taxon>Eukaryota</taxon>
        <taxon>Metazoa</taxon>
        <taxon>Spiralia</taxon>
        <taxon>Lophotrochozoa</taxon>
        <taxon>Mollusca</taxon>
        <taxon>Gastropoda</taxon>
        <taxon>Patellogastropoda</taxon>
        <taxon>Lottioidea</taxon>
        <taxon>Lottiidae</taxon>
        <taxon>Lottia</taxon>
    </lineage>
</organism>
<evidence type="ECO:0000256" key="3">
    <source>
        <dbReference type="ARBA" id="ARBA00023157"/>
    </source>
</evidence>
<dbReference type="CTD" id="20234050"/>
<dbReference type="InterPro" id="IPR007110">
    <property type="entry name" value="Ig-like_dom"/>
</dbReference>
<dbReference type="SUPFAM" id="SSF48726">
    <property type="entry name" value="Immunoglobulin"/>
    <property type="match status" value="3"/>
</dbReference>
<dbReference type="Pfam" id="PF13927">
    <property type="entry name" value="Ig_3"/>
    <property type="match status" value="1"/>
</dbReference>
<dbReference type="PANTHER" id="PTHR12231:SF253">
    <property type="entry name" value="DPR-INTERACTING PROTEIN ETA, ISOFORM B-RELATED"/>
    <property type="match status" value="1"/>
</dbReference>
<evidence type="ECO:0000313" key="6">
    <source>
        <dbReference type="EMBL" id="ESP02471.1"/>
    </source>
</evidence>
<evidence type="ECO:0000256" key="2">
    <source>
        <dbReference type="ARBA" id="ARBA00022737"/>
    </source>
</evidence>
<dbReference type="AlphaFoldDB" id="V4B4R7"/>
<proteinExistence type="predicted"/>
<dbReference type="InterPro" id="IPR013098">
    <property type="entry name" value="Ig_I-set"/>
</dbReference>
<dbReference type="SMART" id="SM00409">
    <property type="entry name" value="IG"/>
    <property type="match status" value="3"/>
</dbReference>
<keyword evidence="7" id="KW-1185">Reference proteome</keyword>
<dbReference type="STRING" id="225164.V4B4R7"/>
<evidence type="ECO:0000256" key="4">
    <source>
        <dbReference type="ARBA" id="ARBA00023319"/>
    </source>
</evidence>
<dbReference type="OMA" id="HTHMVAQ"/>
<dbReference type="InterPro" id="IPR013783">
    <property type="entry name" value="Ig-like_fold"/>
</dbReference>
<name>V4B4R7_LOTGI</name>
<dbReference type="InterPro" id="IPR003599">
    <property type="entry name" value="Ig_sub"/>
</dbReference>
<dbReference type="EMBL" id="KB200236">
    <property type="protein sequence ID" value="ESP02471.1"/>
    <property type="molecule type" value="Genomic_DNA"/>
</dbReference>
<dbReference type="Gene3D" id="2.60.40.10">
    <property type="entry name" value="Immunoglobulins"/>
    <property type="match status" value="3"/>
</dbReference>
<evidence type="ECO:0000313" key="7">
    <source>
        <dbReference type="Proteomes" id="UP000030746"/>
    </source>
</evidence>
<keyword evidence="1" id="KW-0732">Signal</keyword>
<dbReference type="GeneID" id="20234050"/>
<feature type="domain" description="Ig-like" evidence="5">
    <location>
        <begin position="105"/>
        <end position="189"/>
    </location>
</feature>
<dbReference type="RefSeq" id="XP_009046857.1">
    <property type="nucleotide sequence ID" value="XM_009048609.1"/>
</dbReference>
<keyword evidence="2" id="KW-0677">Repeat</keyword>
<reference evidence="6 7" key="1">
    <citation type="journal article" date="2013" name="Nature">
        <title>Insights into bilaterian evolution from three spiralian genomes.</title>
        <authorList>
            <person name="Simakov O."/>
            <person name="Marletaz F."/>
            <person name="Cho S.J."/>
            <person name="Edsinger-Gonzales E."/>
            <person name="Havlak P."/>
            <person name="Hellsten U."/>
            <person name="Kuo D.H."/>
            <person name="Larsson T."/>
            <person name="Lv J."/>
            <person name="Arendt D."/>
            <person name="Savage R."/>
            <person name="Osoegawa K."/>
            <person name="de Jong P."/>
            <person name="Grimwood J."/>
            <person name="Chapman J.A."/>
            <person name="Shapiro H."/>
            <person name="Aerts A."/>
            <person name="Otillar R.P."/>
            <person name="Terry A.Y."/>
            <person name="Boore J.L."/>
            <person name="Grigoriev I.V."/>
            <person name="Lindberg D.R."/>
            <person name="Seaver E.C."/>
            <person name="Weisblat D.A."/>
            <person name="Putnam N.H."/>
            <person name="Rokhsar D.S."/>
        </authorList>
    </citation>
    <scope>NUCLEOTIDE SEQUENCE [LARGE SCALE GENOMIC DNA]</scope>
</reference>
<dbReference type="HOGENOM" id="CLU_027228_1_0_1"/>
<dbReference type="InterPro" id="IPR051170">
    <property type="entry name" value="Neural/epithelial_adhesion"/>
</dbReference>
<evidence type="ECO:0000259" key="5">
    <source>
        <dbReference type="PROSITE" id="PS50835"/>
    </source>
</evidence>
<dbReference type="InterPro" id="IPR036179">
    <property type="entry name" value="Ig-like_dom_sf"/>
</dbReference>
<dbReference type="GO" id="GO:0043005">
    <property type="term" value="C:neuron projection"/>
    <property type="evidence" value="ECO:0007669"/>
    <property type="project" value="TreeGrafter"/>
</dbReference>
<feature type="domain" description="Ig-like" evidence="5">
    <location>
        <begin position="5"/>
        <end position="99"/>
    </location>
</feature>
<protein>
    <recommendedName>
        <fullName evidence="5">Ig-like domain-containing protein</fullName>
    </recommendedName>
</protein>
<sequence>GELKPKFNQTPEHVTVTAGNKAILPCTVEFLGDHTVIWSNPRKTLISHADRRMLDDHRISVERPYIKEWNLHIRDVRHNDSGTYKCEINTDPIQAKLVTLSVLVPPMIISRYSSDLVVKEEGETAELICNVTGIPAPNVTWYKRNYRQGKNHREQIGLEGGILLIHNVSRFCDDIYDCFVDNGVSPAVSKAIRVEVQYAPEVILTNRRIGQRRGKETILECTIYAHPQSITVWKRNGQKISQKGDKYSIEAYEDQENRMVTLSLRIMDLDDNDFGAYTCEGSNPLGRDSEDMILYGTYPAVY</sequence>
<dbReference type="PROSITE" id="PS50835">
    <property type="entry name" value="IG_LIKE"/>
    <property type="match status" value="3"/>
</dbReference>
<dbReference type="PANTHER" id="PTHR12231">
    <property type="entry name" value="CTX-RELATED TYPE I TRANSMEMBRANE PROTEIN"/>
    <property type="match status" value="1"/>
</dbReference>
<dbReference type="InterPro" id="IPR003598">
    <property type="entry name" value="Ig_sub2"/>
</dbReference>
<feature type="non-terminal residue" evidence="6">
    <location>
        <position position="1"/>
    </location>
</feature>
<dbReference type="OrthoDB" id="10012075at2759"/>
<keyword evidence="3" id="KW-1015">Disulfide bond</keyword>
<dbReference type="Proteomes" id="UP000030746">
    <property type="component" value="Unassembled WGS sequence"/>
</dbReference>
<dbReference type="KEGG" id="lgi:LOTGIDRAFT_138404"/>
<keyword evidence="4" id="KW-0393">Immunoglobulin domain</keyword>
<dbReference type="Pfam" id="PF07679">
    <property type="entry name" value="I-set"/>
    <property type="match status" value="2"/>
</dbReference>
<accession>V4B4R7</accession>
<evidence type="ECO:0000256" key="1">
    <source>
        <dbReference type="ARBA" id="ARBA00022729"/>
    </source>
</evidence>